<accession>C5FRX1</accession>
<dbReference type="SFLD" id="SFLDS00036">
    <property type="entry name" value="Aromatic_Prenyltransferase"/>
    <property type="match status" value="1"/>
</dbReference>
<feature type="binding site" evidence="3">
    <location>
        <begin position="82"/>
        <end position="83"/>
    </location>
    <ligand>
        <name>L-tryptophan</name>
        <dbReference type="ChEBI" id="CHEBI:57912"/>
    </ligand>
</feature>
<dbReference type="Pfam" id="PF11991">
    <property type="entry name" value="Trp_DMAT"/>
    <property type="match status" value="1"/>
</dbReference>
<proteinExistence type="inferred from homology"/>
<name>C5FRX1_ARTOC</name>
<dbReference type="CDD" id="cd13929">
    <property type="entry name" value="PT-DMATS_CymD"/>
    <property type="match status" value="1"/>
</dbReference>
<organism evidence="4 5">
    <name type="scientific">Arthroderma otae (strain ATCC MYA-4605 / CBS 113480)</name>
    <name type="common">Microsporum canis</name>
    <dbReference type="NCBI Taxonomy" id="554155"/>
    <lineage>
        <taxon>Eukaryota</taxon>
        <taxon>Fungi</taxon>
        <taxon>Dikarya</taxon>
        <taxon>Ascomycota</taxon>
        <taxon>Pezizomycotina</taxon>
        <taxon>Eurotiomycetes</taxon>
        <taxon>Eurotiomycetidae</taxon>
        <taxon>Onygenales</taxon>
        <taxon>Arthrodermataceae</taxon>
        <taxon>Microsporum</taxon>
    </lineage>
</organism>
<sequence>MPSQRPINTNLTPFQLLSEILDFTNDDQHDWWQSTGPMLAKLLQDAGYNSRAQYTHLCIHHKCVVPFLGPYPENGKDRWMSILSRFGLPYQLSLNCSKSVVRFAFEPIGPLSGTKKDPFNSQAIWECLGKLIRLNPSIDLQWFTQLKNDLVLDKDEAELVMEHGLDRGQVRTQNKLALDLNGSRFEVKLYIYPYLKSVVTGIRIEQLMFNSVRKLNHNQKLTVPLSILEEYINSHRNQTLTTRLISCDLVDPSRSRIKIYVAEQSVDWEHLEDIWTLGHRRQDPATINGLKLLRELWDLINIPEGLPLLANFTLSPKEPYPAPQVYFHTFGMSDAGVADAIATFCERRGWADMANLYKDNLFSYYPDIDANAINYLQSLVSFSYRDGKAYLSVYLHTFETGGFRKSWTL</sequence>
<dbReference type="Proteomes" id="UP000002035">
    <property type="component" value="Unassembled WGS sequence"/>
</dbReference>
<feature type="binding site" evidence="3">
    <location>
        <position position="190"/>
    </location>
    <ligand>
        <name>dimethylallyl diphosphate</name>
        <dbReference type="ChEBI" id="CHEBI:57623"/>
    </ligand>
</feature>
<feature type="binding site" evidence="3">
    <location>
        <position position="188"/>
    </location>
    <ligand>
        <name>dimethylallyl diphosphate</name>
        <dbReference type="ChEBI" id="CHEBI:57623"/>
    </ligand>
</feature>
<dbReference type="InterPro" id="IPR017795">
    <property type="entry name" value="ABBA_NscD-like"/>
</dbReference>
<dbReference type="VEuPathDB" id="FungiDB:MCYG_05443"/>
<evidence type="ECO:0000256" key="2">
    <source>
        <dbReference type="ARBA" id="ARBA00022679"/>
    </source>
</evidence>
<feature type="binding site" evidence="3">
    <location>
        <position position="324"/>
    </location>
    <ligand>
        <name>dimethylallyl diphosphate</name>
        <dbReference type="ChEBI" id="CHEBI:57623"/>
    </ligand>
</feature>
<dbReference type="AlphaFoldDB" id="C5FRX1"/>
<feature type="binding site" evidence="3">
    <location>
        <position position="326"/>
    </location>
    <ligand>
        <name>dimethylallyl diphosphate</name>
        <dbReference type="ChEBI" id="CHEBI:57623"/>
    </ligand>
</feature>
<dbReference type="PANTHER" id="PTHR40627">
    <property type="entry name" value="INDOLE PRENYLTRANSFERASE TDIB-RELATED"/>
    <property type="match status" value="1"/>
</dbReference>
<dbReference type="OrthoDB" id="5392033at2759"/>
<dbReference type="HOGENOM" id="CLU_037431_0_0_1"/>
<keyword evidence="2 4" id="KW-0808">Transferase</keyword>
<dbReference type="PIRSF" id="PIRSF000509">
    <property type="entry name" value="Trp_DMAT"/>
    <property type="match status" value="1"/>
</dbReference>
<reference evidence="5" key="1">
    <citation type="journal article" date="2012" name="MBio">
        <title>Comparative genome analysis of Trichophyton rubrum and related dermatophytes reveals candidate genes involved in infection.</title>
        <authorList>
            <person name="Martinez D.A."/>
            <person name="Oliver B.G."/>
            <person name="Graeser Y."/>
            <person name="Goldberg J.M."/>
            <person name="Li W."/>
            <person name="Martinez-Rossi N.M."/>
            <person name="Monod M."/>
            <person name="Shelest E."/>
            <person name="Barton R.C."/>
            <person name="Birch E."/>
            <person name="Brakhage A.A."/>
            <person name="Chen Z."/>
            <person name="Gurr S.J."/>
            <person name="Heiman D."/>
            <person name="Heitman J."/>
            <person name="Kosti I."/>
            <person name="Rossi A."/>
            <person name="Saif S."/>
            <person name="Samalova M."/>
            <person name="Saunders C.W."/>
            <person name="Shea T."/>
            <person name="Summerbell R.C."/>
            <person name="Xu J."/>
            <person name="Young S."/>
            <person name="Zeng Q."/>
            <person name="Birren B.W."/>
            <person name="Cuomo C.A."/>
            <person name="White T.C."/>
        </authorList>
    </citation>
    <scope>NUCLEOTIDE SEQUENCE [LARGE SCALE GENOMIC DNA]</scope>
    <source>
        <strain evidence="5">ATCC MYA-4605 / CBS 113480</strain>
    </source>
</reference>
<feature type="binding site" evidence="3">
    <location>
        <position position="390"/>
    </location>
    <ligand>
        <name>dimethylallyl diphosphate</name>
        <dbReference type="ChEBI" id="CHEBI:57623"/>
    </ligand>
</feature>
<dbReference type="OMA" id="RIKIYVA"/>
<dbReference type="GO" id="GO:0009820">
    <property type="term" value="P:alkaloid metabolic process"/>
    <property type="evidence" value="ECO:0007669"/>
    <property type="project" value="InterPro"/>
</dbReference>
<dbReference type="STRING" id="554155.C5FRX1"/>
<feature type="binding site" evidence="3">
    <location>
        <position position="260"/>
    </location>
    <ligand>
        <name>dimethylallyl diphosphate</name>
        <dbReference type="ChEBI" id="CHEBI:57623"/>
    </ligand>
</feature>
<dbReference type="EMBL" id="DS995705">
    <property type="protein sequence ID" value="EEQ32624.1"/>
    <property type="molecule type" value="Genomic_DNA"/>
</dbReference>
<feature type="binding site" evidence="3">
    <location>
        <position position="192"/>
    </location>
    <ligand>
        <name>L-tryptophan</name>
        <dbReference type="ChEBI" id="CHEBI:57912"/>
    </ligand>
</feature>
<dbReference type="GeneID" id="9224260"/>
<feature type="binding site" evidence="3">
    <location>
        <position position="256"/>
    </location>
    <ligand>
        <name>dimethylallyl diphosphate</name>
        <dbReference type="ChEBI" id="CHEBI:57623"/>
    </ligand>
</feature>
<dbReference type="InterPro" id="IPR033964">
    <property type="entry name" value="ABBA"/>
</dbReference>
<dbReference type="InterPro" id="IPR012148">
    <property type="entry name" value="ABBA_DMATS-like"/>
</dbReference>
<dbReference type="GO" id="GO:0016765">
    <property type="term" value="F:transferase activity, transferring alkyl or aryl (other than methyl) groups"/>
    <property type="evidence" value="ECO:0007669"/>
    <property type="project" value="InterPro"/>
</dbReference>
<dbReference type="NCBIfam" id="TIGR03429">
    <property type="entry name" value="arom_pren_DMATS"/>
    <property type="match status" value="1"/>
</dbReference>
<evidence type="ECO:0000256" key="1">
    <source>
        <dbReference type="ARBA" id="ARBA00010209"/>
    </source>
</evidence>
<keyword evidence="5" id="KW-1185">Reference proteome</keyword>
<evidence type="ECO:0000256" key="3">
    <source>
        <dbReference type="PIRSR" id="PIRSR000509-1"/>
    </source>
</evidence>
<evidence type="ECO:0000313" key="5">
    <source>
        <dbReference type="Proteomes" id="UP000002035"/>
    </source>
</evidence>
<feature type="binding site" evidence="3">
    <location>
        <position position="102"/>
    </location>
    <ligand>
        <name>dimethylallyl diphosphate</name>
        <dbReference type="ChEBI" id="CHEBI:57623"/>
    </ligand>
</feature>
<feature type="binding site" evidence="3">
    <location>
        <position position="394"/>
    </location>
    <ligand>
        <name>dimethylallyl diphosphate</name>
        <dbReference type="ChEBI" id="CHEBI:57623"/>
    </ligand>
</feature>
<comment type="similarity">
    <text evidence="1">Belongs to the tryptophan dimethylallyltransferase family.</text>
</comment>
<dbReference type="PANTHER" id="PTHR40627:SF3">
    <property type="entry name" value="PRENYLTRANSFERASE ASQH2-RELATED"/>
    <property type="match status" value="1"/>
</dbReference>
<dbReference type="RefSeq" id="XP_002845574.1">
    <property type="nucleotide sequence ID" value="XM_002845528.1"/>
</dbReference>
<dbReference type="eggNOG" id="ENOG502S2XP">
    <property type="taxonomic scope" value="Eukaryota"/>
</dbReference>
<feature type="binding site" evidence="3">
    <location>
        <position position="243"/>
    </location>
    <ligand>
        <name>L-tryptophan</name>
        <dbReference type="ChEBI" id="CHEBI:57912"/>
    </ligand>
</feature>
<feature type="binding site" evidence="3">
    <location>
        <position position="258"/>
    </location>
    <ligand>
        <name>dimethylallyl diphosphate</name>
        <dbReference type="ChEBI" id="CHEBI:57623"/>
    </ligand>
</feature>
<evidence type="ECO:0000313" key="4">
    <source>
        <dbReference type="EMBL" id="EEQ32624.1"/>
    </source>
</evidence>
<gene>
    <name evidence="4" type="ORF">MCYG_05443</name>
</gene>
<protein>
    <submittedName>
        <fullName evidence="4">Tryptophan dimethylallyltransferase</fullName>
    </submittedName>
</protein>